<dbReference type="KEGG" id="dpx:DAPPUDRAFT_118656"/>
<sequence>MASAERRTFNPESLPPWPATCTLPTRSPRRYTGVVSSQMAKSPRTGSTNLEEVVTRKCAITASANEVDKEGAKLSSWRYRPNSRRQEPSWEKDGNQTVRTIIVETQDGEYQRPVVKLCILKAVEEEIADNQEETKKK</sequence>
<dbReference type="Proteomes" id="UP000000305">
    <property type="component" value="Unassembled WGS sequence"/>
</dbReference>
<dbReference type="OrthoDB" id="10049357at2759"/>
<gene>
    <name evidence="2" type="ORF">DAPPUDRAFT_118656</name>
</gene>
<dbReference type="InParanoid" id="E9HWB0"/>
<keyword evidence="3" id="KW-1185">Reference proteome</keyword>
<proteinExistence type="predicted"/>
<feature type="region of interest" description="Disordered" evidence="1">
    <location>
        <begin position="1"/>
        <end position="50"/>
    </location>
</feature>
<dbReference type="HOGENOM" id="CLU_1867160_0_0_1"/>
<reference evidence="2 3" key="1">
    <citation type="journal article" date="2011" name="Science">
        <title>The ecoresponsive genome of Daphnia pulex.</title>
        <authorList>
            <person name="Colbourne J.K."/>
            <person name="Pfrender M.E."/>
            <person name="Gilbert D."/>
            <person name="Thomas W.K."/>
            <person name="Tucker A."/>
            <person name="Oakley T.H."/>
            <person name="Tokishita S."/>
            <person name="Aerts A."/>
            <person name="Arnold G.J."/>
            <person name="Basu M.K."/>
            <person name="Bauer D.J."/>
            <person name="Caceres C.E."/>
            <person name="Carmel L."/>
            <person name="Casola C."/>
            <person name="Choi J.H."/>
            <person name="Detter J.C."/>
            <person name="Dong Q."/>
            <person name="Dusheyko S."/>
            <person name="Eads B.D."/>
            <person name="Frohlich T."/>
            <person name="Geiler-Samerotte K.A."/>
            <person name="Gerlach D."/>
            <person name="Hatcher P."/>
            <person name="Jogdeo S."/>
            <person name="Krijgsveld J."/>
            <person name="Kriventseva E.V."/>
            <person name="Kultz D."/>
            <person name="Laforsch C."/>
            <person name="Lindquist E."/>
            <person name="Lopez J."/>
            <person name="Manak J.R."/>
            <person name="Muller J."/>
            <person name="Pangilinan J."/>
            <person name="Patwardhan R.P."/>
            <person name="Pitluck S."/>
            <person name="Pritham E.J."/>
            <person name="Rechtsteiner A."/>
            <person name="Rho M."/>
            <person name="Rogozin I.B."/>
            <person name="Sakarya O."/>
            <person name="Salamov A."/>
            <person name="Schaack S."/>
            <person name="Shapiro H."/>
            <person name="Shiga Y."/>
            <person name="Skalitzky C."/>
            <person name="Smith Z."/>
            <person name="Souvorov A."/>
            <person name="Sung W."/>
            <person name="Tang Z."/>
            <person name="Tsuchiya D."/>
            <person name="Tu H."/>
            <person name="Vos H."/>
            <person name="Wang M."/>
            <person name="Wolf Y.I."/>
            <person name="Yamagata H."/>
            <person name="Yamada T."/>
            <person name="Ye Y."/>
            <person name="Shaw J.R."/>
            <person name="Andrews J."/>
            <person name="Crease T.J."/>
            <person name="Tang H."/>
            <person name="Lucas S.M."/>
            <person name="Robertson H.M."/>
            <person name="Bork P."/>
            <person name="Koonin E.V."/>
            <person name="Zdobnov E.M."/>
            <person name="Grigoriev I.V."/>
            <person name="Lynch M."/>
            <person name="Boore J.L."/>
        </authorList>
    </citation>
    <scope>NUCLEOTIDE SEQUENCE [LARGE SCALE GENOMIC DNA]</scope>
</reference>
<evidence type="ECO:0000313" key="3">
    <source>
        <dbReference type="Proteomes" id="UP000000305"/>
    </source>
</evidence>
<evidence type="ECO:0000256" key="1">
    <source>
        <dbReference type="SAM" id="MobiDB-lite"/>
    </source>
</evidence>
<evidence type="ECO:0000313" key="2">
    <source>
        <dbReference type="EMBL" id="EFX63970.1"/>
    </source>
</evidence>
<accession>E9HWB0</accession>
<dbReference type="EMBL" id="GL732910">
    <property type="protein sequence ID" value="EFX63970.1"/>
    <property type="molecule type" value="Genomic_DNA"/>
</dbReference>
<feature type="compositionally biased region" description="Polar residues" evidence="1">
    <location>
        <begin position="34"/>
        <end position="50"/>
    </location>
</feature>
<dbReference type="AlphaFoldDB" id="E9HWB0"/>
<protein>
    <submittedName>
        <fullName evidence="2">Uncharacterized protein</fullName>
    </submittedName>
</protein>
<organism evidence="2 3">
    <name type="scientific">Daphnia pulex</name>
    <name type="common">Water flea</name>
    <dbReference type="NCBI Taxonomy" id="6669"/>
    <lineage>
        <taxon>Eukaryota</taxon>
        <taxon>Metazoa</taxon>
        <taxon>Ecdysozoa</taxon>
        <taxon>Arthropoda</taxon>
        <taxon>Crustacea</taxon>
        <taxon>Branchiopoda</taxon>
        <taxon>Diplostraca</taxon>
        <taxon>Cladocera</taxon>
        <taxon>Anomopoda</taxon>
        <taxon>Daphniidae</taxon>
        <taxon>Daphnia</taxon>
    </lineage>
</organism>
<name>E9HWB0_DAPPU</name>